<keyword evidence="6" id="KW-1185">Reference proteome</keyword>
<dbReference type="Gene3D" id="2.70.40.10">
    <property type="match status" value="1"/>
</dbReference>
<dbReference type="SUPFAM" id="SSF50630">
    <property type="entry name" value="Acid proteases"/>
    <property type="match status" value="1"/>
</dbReference>
<dbReference type="PANTHER" id="PTHR19422:SF123">
    <property type="entry name" value="RT1 CLASS I, LOCUS CE15"/>
    <property type="match status" value="1"/>
</dbReference>
<evidence type="ECO:0000256" key="2">
    <source>
        <dbReference type="ARBA" id="ARBA00022750"/>
    </source>
</evidence>
<keyword evidence="3" id="KW-0378">Hydrolase</keyword>
<dbReference type="InterPro" id="IPR001969">
    <property type="entry name" value="Aspartic_peptidase_AS"/>
</dbReference>
<gene>
    <name evidence="5" type="primary">Ervk9</name>
    <name evidence="5" type="ORF">STEPAR_R11622</name>
</gene>
<dbReference type="InterPro" id="IPR021109">
    <property type="entry name" value="Peptidase_aspartic_dom_sf"/>
</dbReference>
<dbReference type="PROSITE" id="PS50175">
    <property type="entry name" value="ASP_PROT_RETROV"/>
    <property type="match status" value="1"/>
</dbReference>
<evidence type="ECO:0000313" key="6">
    <source>
        <dbReference type="Proteomes" id="UP000532908"/>
    </source>
</evidence>
<dbReference type="Pfam" id="PF00692">
    <property type="entry name" value="dUTPase"/>
    <property type="match status" value="1"/>
</dbReference>
<dbReference type="GO" id="GO:0006508">
    <property type="term" value="P:proteolysis"/>
    <property type="evidence" value="ECO:0007669"/>
    <property type="project" value="UniProtKB-KW"/>
</dbReference>
<dbReference type="SUPFAM" id="SSF51283">
    <property type="entry name" value="dUTPase-like"/>
    <property type="match status" value="1"/>
</dbReference>
<dbReference type="Gene3D" id="2.40.70.10">
    <property type="entry name" value="Acid Proteases"/>
    <property type="match status" value="1"/>
</dbReference>
<dbReference type="InterPro" id="IPR001995">
    <property type="entry name" value="Peptidase_A2_cat"/>
</dbReference>
<dbReference type="PANTHER" id="PTHR19422">
    <property type="entry name" value="GAG RETROVIRAL POLYPROTEIN"/>
    <property type="match status" value="1"/>
</dbReference>
<dbReference type="GO" id="GO:0004190">
    <property type="term" value="F:aspartic-type endopeptidase activity"/>
    <property type="evidence" value="ECO:0007669"/>
    <property type="project" value="UniProtKB-KW"/>
</dbReference>
<dbReference type="InterPro" id="IPR051592">
    <property type="entry name" value="HERV-K_Pro_peptidase_A2"/>
</dbReference>
<organism evidence="5 6">
    <name type="scientific">Stercorarius parasiticus</name>
    <name type="common">Parasitic jaeger</name>
    <name type="synonym">Arctic skua</name>
    <dbReference type="NCBI Taxonomy" id="54059"/>
    <lineage>
        <taxon>Eukaryota</taxon>
        <taxon>Metazoa</taxon>
        <taxon>Chordata</taxon>
        <taxon>Craniata</taxon>
        <taxon>Vertebrata</taxon>
        <taxon>Euteleostomi</taxon>
        <taxon>Archelosauria</taxon>
        <taxon>Archosauria</taxon>
        <taxon>Dinosauria</taxon>
        <taxon>Saurischia</taxon>
        <taxon>Theropoda</taxon>
        <taxon>Coelurosauria</taxon>
        <taxon>Aves</taxon>
        <taxon>Neognathae</taxon>
        <taxon>Neoaves</taxon>
        <taxon>Charadriiformes</taxon>
        <taxon>Stercorariidae</taxon>
        <taxon>Stercorarius</taxon>
    </lineage>
</organism>
<dbReference type="EMBL" id="VWZL01011206">
    <property type="protein sequence ID" value="NXG95149.1"/>
    <property type="molecule type" value="Genomic_DNA"/>
</dbReference>
<dbReference type="AlphaFoldDB" id="A0A7K9G374"/>
<dbReference type="PROSITE" id="PS00141">
    <property type="entry name" value="ASP_PROTEASE"/>
    <property type="match status" value="1"/>
</dbReference>
<evidence type="ECO:0000256" key="3">
    <source>
        <dbReference type="ARBA" id="ARBA00022801"/>
    </source>
</evidence>
<name>A0A7K9G374_STEPR</name>
<sequence>KPVKIATGLRGPICINGQPVGALLIGRSSSAMLGLNVLVGLIDKDFQGEIQIMAHTLFPPLFVPKGTRIAQLIPLPHLAESLPPASVQARGQGAFGSTGQMALFTVGLRQRPRRPVTIQYNNQTLSLSALLDTGADVSIIS</sequence>
<feature type="domain" description="Peptidase A2" evidence="4">
    <location>
        <begin position="127"/>
        <end position="141"/>
    </location>
</feature>
<evidence type="ECO:0000256" key="1">
    <source>
        <dbReference type="ARBA" id="ARBA00022670"/>
    </source>
</evidence>
<feature type="non-terminal residue" evidence="5">
    <location>
        <position position="1"/>
    </location>
</feature>
<keyword evidence="1" id="KW-0645">Protease</keyword>
<reference evidence="5 6" key="1">
    <citation type="submission" date="2019-09" db="EMBL/GenBank/DDBJ databases">
        <title>Bird 10,000 Genomes (B10K) Project - Family phase.</title>
        <authorList>
            <person name="Zhang G."/>
        </authorList>
    </citation>
    <scope>NUCLEOTIDE SEQUENCE [LARGE SCALE GENOMIC DNA]</scope>
    <source>
        <strain evidence="5">B10K-DU-001-20</strain>
        <tissue evidence="5">Muscle</tissue>
    </source>
</reference>
<dbReference type="Proteomes" id="UP000532908">
    <property type="component" value="Unassembled WGS sequence"/>
</dbReference>
<dbReference type="InterPro" id="IPR036157">
    <property type="entry name" value="dUTPase-like_sf"/>
</dbReference>
<accession>A0A7K9G374</accession>
<comment type="caution">
    <text evidence="5">The sequence shown here is derived from an EMBL/GenBank/DDBJ whole genome shotgun (WGS) entry which is preliminary data.</text>
</comment>
<protein>
    <submittedName>
        <fullName evidence="5">POK9 protein</fullName>
    </submittedName>
</protein>
<dbReference type="InterPro" id="IPR029054">
    <property type="entry name" value="dUTPase-like"/>
</dbReference>
<proteinExistence type="predicted"/>
<feature type="non-terminal residue" evidence="5">
    <location>
        <position position="141"/>
    </location>
</feature>
<keyword evidence="2" id="KW-0064">Aspartyl protease</keyword>
<evidence type="ECO:0000313" key="5">
    <source>
        <dbReference type="EMBL" id="NXG95149.1"/>
    </source>
</evidence>
<evidence type="ECO:0000259" key="4">
    <source>
        <dbReference type="PROSITE" id="PS50175"/>
    </source>
</evidence>